<sequence>MAGSDPTTPLNEGTPNQSTTKSIIEGHVSALKELLKEPSNRDIIKPMLLDFDDVQDVSDEEVEDDTKGKAKVGDEDLSKPFKEVLKCPFTRRIVEFSSSGHKMPANAKIYDGTIDPEDCNTLKSEYAAECKSRYFRGVSKCIKELLKEPSNRDIIKPMLLDFDDVQDLSDEEVEDDTKGKAKVGDEDLSKPFKEVLKCPFTRRIVEFSSSGHKMPANDKIYDGTIDPEDHVGRFVEMGNQGERPMPCGELCYLLRKYPDCRQPFPTFAQHLEGPTYTLGFSFDPFTVNRTGLLS</sequence>
<evidence type="ECO:0000313" key="3">
    <source>
        <dbReference type="Proteomes" id="UP001151760"/>
    </source>
</evidence>
<name>A0ABQ4X1X5_9ASTR</name>
<evidence type="ECO:0000313" key="2">
    <source>
        <dbReference type="EMBL" id="GJS59130.1"/>
    </source>
</evidence>
<organism evidence="2 3">
    <name type="scientific">Tanacetum coccineum</name>
    <dbReference type="NCBI Taxonomy" id="301880"/>
    <lineage>
        <taxon>Eukaryota</taxon>
        <taxon>Viridiplantae</taxon>
        <taxon>Streptophyta</taxon>
        <taxon>Embryophyta</taxon>
        <taxon>Tracheophyta</taxon>
        <taxon>Spermatophyta</taxon>
        <taxon>Magnoliopsida</taxon>
        <taxon>eudicotyledons</taxon>
        <taxon>Gunneridae</taxon>
        <taxon>Pentapetalae</taxon>
        <taxon>asterids</taxon>
        <taxon>campanulids</taxon>
        <taxon>Asterales</taxon>
        <taxon>Asteraceae</taxon>
        <taxon>Asteroideae</taxon>
        <taxon>Anthemideae</taxon>
        <taxon>Anthemidinae</taxon>
        <taxon>Tanacetum</taxon>
    </lineage>
</organism>
<evidence type="ECO:0000256" key="1">
    <source>
        <dbReference type="SAM" id="MobiDB-lite"/>
    </source>
</evidence>
<keyword evidence="3" id="KW-1185">Reference proteome</keyword>
<accession>A0ABQ4X1X5</accession>
<dbReference type="Proteomes" id="UP001151760">
    <property type="component" value="Unassembled WGS sequence"/>
</dbReference>
<protein>
    <submittedName>
        <fullName evidence="2">Uncharacterized protein</fullName>
    </submittedName>
</protein>
<comment type="caution">
    <text evidence="2">The sequence shown here is derived from an EMBL/GenBank/DDBJ whole genome shotgun (WGS) entry which is preliminary data.</text>
</comment>
<reference evidence="2" key="1">
    <citation type="journal article" date="2022" name="Int. J. Mol. Sci.">
        <title>Draft Genome of Tanacetum Coccineum: Genomic Comparison of Closely Related Tanacetum-Family Plants.</title>
        <authorList>
            <person name="Yamashiro T."/>
            <person name="Shiraishi A."/>
            <person name="Nakayama K."/>
            <person name="Satake H."/>
        </authorList>
    </citation>
    <scope>NUCLEOTIDE SEQUENCE</scope>
</reference>
<proteinExistence type="predicted"/>
<feature type="region of interest" description="Disordered" evidence="1">
    <location>
        <begin position="1"/>
        <end position="22"/>
    </location>
</feature>
<reference evidence="2" key="2">
    <citation type="submission" date="2022-01" db="EMBL/GenBank/DDBJ databases">
        <authorList>
            <person name="Yamashiro T."/>
            <person name="Shiraishi A."/>
            <person name="Satake H."/>
            <person name="Nakayama K."/>
        </authorList>
    </citation>
    <scope>NUCLEOTIDE SEQUENCE</scope>
</reference>
<dbReference type="EMBL" id="BQNB010009128">
    <property type="protein sequence ID" value="GJS59130.1"/>
    <property type="molecule type" value="Genomic_DNA"/>
</dbReference>
<gene>
    <name evidence="2" type="ORF">Tco_0653914</name>
</gene>